<dbReference type="InterPro" id="IPR049326">
    <property type="entry name" value="Rhodopsin_dom_fungi"/>
</dbReference>
<feature type="transmembrane region" description="Helical" evidence="7">
    <location>
        <begin position="94"/>
        <end position="112"/>
    </location>
</feature>
<feature type="compositionally biased region" description="Polar residues" evidence="6">
    <location>
        <begin position="382"/>
        <end position="396"/>
    </location>
</feature>
<evidence type="ECO:0000313" key="10">
    <source>
        <dbReference type="Proteomes" id="UP000226031"/>
    </source>
</evidence>
<comment type="subcellular location">
    <subcellularLocation>
        <location evidence="1">Membrane</location>
        <topology evidence="1">Multi-pass membrane protein</topology>
    </subcellularLocation>
</comment>
<evidence type="ECO:0000256" key="4">
    <source>
        <dbReference type="ARBA" id="ARBA00023136"/>
    </source>
</evidence>
<evidence type="ECO:0000256" key="1">
    <source>
        <dbReference type="ARBA" id="ARBA00004141"/>
    </source>
</evidence>
<keyword evidence="3 7" id="KW-1133">Transmembrane helix</keyword>
<evidence type="ECO:0000256" key="7">
    <source>
        <dbReference type="SAM" id="Phobius"/>
    </source>
</evidence>
<feature type="transmembrane region" description="Helical" evidence="7">
    <location>
        <begin position="62"/>
        <end position="82"/>
    </location>
</feature>
<evidence type="ECO:0000256" key="6">
    <source>
        <dbReference type="SAM" id="MobiDB-lite"/>
    </source>
</evidence>
<feature type="transmembrane region" description="Helical" evidence="7">
    <location>
        <begin position="9"/>
        <end position="28"/>
    </location>
</feature>
<dbReference type="Proteomes" id="UP000226031">
    <property type="component" value="Unassembled WGS sequence"/>
</dbReference>
<dbReference type="PANTHER" id="PTHR33048:SF47">
    <property type="entry name" value="INTEGRAL MEMBRANE PROTEIN-RELATED"/>
    <property type="match status" value="1"/>
</dbReference>
<comment type="similarity">
    <text evidence="5">Belongs to the SAT4 family.</text>
</comment>
<dbReference type="GO" id="GO:0016020">
    <property type="term" value="C:membrane"/>
    <property type="evidence" value="ECO:0007669"/>
    <property type="project" value="UniProtKB-SubCell"/>
</dbReference>
<dbReference type="EMBL" id="PDND01000003">
    <property type="protein sequence ID" value="PGH36861.1"/>
    <property type="molecule type" value="Genomic_DNA"/>
</dbReference>
<keyword evidence="4 7" id="KW-0472">Membrane</keyword>
<evidence type="ECO:0000313" key="9">
    <source>
        <dbReference type="EMBL" id="PGH36861.1"/>
    </source>
</evidence>
<accession>A0A2B7ZTY1</accession>
<organism evidence="9 10">
    <name type="scientific">[Emmonsia] crescens</name>
    <dbReference type="NCBI Taxonomy" id="73230"/>
    <lineage>
        <taxon>Eukaryota</taxon>
        <taxon>Fungi</taxon>
        <taxon>Dikarya</taxon>
        <taxon>Ascomycota</taxon>
        <taxon>Pezizomycotina</taxon>
        <taxon>Eurotiomycetes</taxon>
        <taxon>Eurotiomycetidae</taxon>
        <taxon>Onygenales</taxon>
        <taxon>Ajellomycetaceae</taxon>
        <taxon>Emergomyces</taxon>
    </lineage>
</organism>
<dbReference type="Pfam" id="PF20684">
    <property type="entry name" value="Fung_rhodopsin"/>
    <property type="match status" value="1"/>
</dbReference>
<dbReference type="VEuPathDB" id="FungiDB:EMCG_06343"/>
<feature type="region of interest" description="Disordered" evidence="6">
    <location>
        <begin position="347"/>
        <end position="432"/>
    </location>
</feature>
<evidence type="ECO:0000256" key="3">
    <source>
        <dbReference type="ARBA" id="ARBA00022989"/>
    </source>
</evidence>
<sequence length="432" mass="48339">MYDMPIDDVFVIIAMVLSIGMCVTSWGYTKYTNQGFPRGYIKPEMFRLNVVGEQYNLANQLLYYPILTFVRASIVIFILRLGGLRKYVVRSLRILFVINFCLVIAFFFADLFQCRPVRYAWDSDKMDREAQEAAGADENGMKDGKLIKGGKCIDGKQFFVSLAALSIFLDVWLLSIPSAIVWGINMPRRQKCMVVGVLSIGVVVTVFSIARVIVAADNYDLPYLERTYNIEYTLSNIETNCAIWAAAIPALKSLIARISPRWWQTATKPSSPYPNSPNLPHVSGFHSPTPPLVGSGKGSQYFPRAASSSDPQPYPLGALSPLRRIDHSEVELRRFEYDPRVSSLFRTGKNCIPEDHSSERTISMRPESSNRQASPDPKMTPRNGSPFGSKQNEEGQSLSLSPSPTTSVQSAETSPSISQDMQENRGLSERRE</sequence>
<feature type="compositionally biased region" description="Low complexity" evidence="6">
    <location>
        <begin position="397"/>
        <end position="407"/>
    </location>
</feature>
<reference evidence="9 10" key="1">
    <citation type="submission" date="2017-10" db="EMBL/GenBank/DDBJ databases">
        <title>Comparative genomics in systemic dimorphic fungi from Ajellomycetaceae.</title>
        <authorList>
            <person name="Munoz J.F."/>
            <person name="Mcewen J.G."/>
            <person name="Clay O.K."/>
            <person name="Cuomo C.A."/>
        </authorList>
    </citation>
    <scope>NUCLEOTIDE SEQUENCE [LARGE SCALE GENOMIC DNA]</scope>
    <source>
        <strain evidence="9 10">UAMH4076</strain>
    </source>
</reference>
<evidence type="ECO:0000256" key="2">
    <source>
        <dbReference type="ARBA" id="ARBA00022692"/>
    </source>
</evidence>
<gene>
    <name evidence="9" type="ORF">GX50_00319</name>
</gene>
<feature type="domain" description="Rhodopsin" evidence="8">
    <location>
        <begin position="5"/>
        <end position="257"/>
    </location>
</feature>
<feature type="transmembrane region" description="Helical" evidence="7">
    <location>
        <begin position="158"/>
        <end position="182"/>
    </location>
</feature>
<feature type="transmembrane region" description="Helical" evidence="7">
    <location>
        <begin position="194"/>
        <end position="214"/>
    </location>
</feature>
<keyword evidence="2 7" id="KW-0812">Transmembrane</keyword>
<keyword evidence="10" id="KW-1185">Reference proteome</keyword>
<feature type="region of interest" description="Disordered" evidence="6">
    <location>
        <begin position="268"/>
        <end position="319"/>
    </location>
</feature>
<dbReference type="PANTHER" id="PTHR33048">
    <property type="entry name" value="PTH11-LIKE INTEGRAL MEMBRANE PROTEIN (AFU_ORTHOLOGUE AFUA_5G11245)"/>
    <property type="match status" value="1"/>
</dbReference>
<evidence type="ECO:0000256" key="5">
    <source>
        <dbReference type="ARBA" id="ARBA00038359"/>
    </source>
</evidence>
<feature type="compositionally biased region" description="Polar residues" evidence="6">
    <location>
        <begin position="408"/>
        <end position="421"/>
    </location>
</feature>
<dbReference type="InterPro" id="IPR052337">
    <property type="entry name" value="SAT4-like"/>
</dbReference>
<proteinExistence type="inferred from homology"/>
<dbReference type="AlphaFoldDB" id="A0A2B7ZTY1"/>
<feature type="compositionally biased region" description="Basic and acidic residues" evidence="6">
    <location>
        <begin position="422"/>
        <end position="432"/>
    </location>
</feature>
<evidence type="ECO:0000259" key="8">
    <source>
        <dbReference type="Pfam" id="PF20684"/>
    </source>
</evidence>
<protein>
    <recommendedName>
        <fullName evidence="8">Rhodopsin domain-containing protein</fullName>
    </recommendedName>
</protein>
<name>A0A2B7ZTY1_9EURO</name>
<dbReference type="STRING" id="73230.A0A2B7ZTY1"/>
<comment type="caution">
    <text evidence="9">The sequence shown here is derived from an EMBL/GenBank/DDBJ whole genome shotgun (WGS) entry which is preliminary data.</text>
</comment>